<dbReference type="Proteomes" id="UP000228945">
    <property type="component" value="Chromosome"/>
</dbReference>
<feature type="signal peptide" evidence="2">
    <location>
        <begin position="1"/>
        <end position="21"/>
    </location>
</feature>
<sequence length="142" mass="15186">MSVLIVALALFAAQAPAPATATVRPDPTAANPDICSVSVKFSSYAMGIDEKGFERVESYLARGNRLIVGSVVRPWGREGERTVCITTASARDANRIFTDMKGMVGGRGARGPTEVRTREGRIWKGGPKAPKVAPLYASPRPR</sequence>
<accession>A0A2D2AVJ8</accession>
<reference evidence="3 4" key="1">
    <citation type="submission" date="2017-10" db="EMBL/GenBank/DDBJ databases">
        <title>Genome sequence of Caulobacter mirabilis FWC38.</title>
        <authorList>
            <person name="Fiebig A."/>
            <person name="Crosson S."/>
        </authorList>
    </citation>
    <scope>NUCLEOTIDE SEQUENCE [LARGE SCALE GENOMIC DNA]</scope>
    <source>
        <strain evidence="3 4">FWC 38</strain>
    </source>
</reference>
<evidence type="ECO:0000313" key="3">
    <source>
        <dbReference type="EMBL" id="ATQ42042.1"/>
    </source>
</evidence>
<dbReference type="KEGG" id="cmb:CSW64_06240"/>
<gene>
    <name evidence="3" type="ORF">CSW64_06240</name>
</gene>
<organism evidence="3 4">
    <name type="scientific">Caulobacter mirabilis</name>
    <dbReference type="NCBI Taxonomy" id="69666"/>
    <lineage>
        <taxon>Bacteria</taxon>
        <taxon>Pseudomonadati</taxon>
        <taxon>Pseudomonadota</taxon>
        <taxon>Alphaproteobacteria</taxon>
        <taxon>Caulobacterales</taxon>
        <taxon>Caulobacteraceae</taxon>
        <taxon>Caulobacter</taxon>
    </lineage>
</organism>
<dbReference type="EMBL" id="CP024201">
    <property type="protein sequence ID" value="ATQ42042.1"/>
    <property type="molecule type" value="Genomic_DNA"/>
</dbReference>
<evidence type="ECO:0000256" key="1">
    <source>
        <dbReference type="SAM" id="MobiDB-lite"/>
    </source>
</evidence>
<feature type="chain" id="PRO_5013575071" evidence="2">
    <location>
        <begin position="22"/>
        <end position="142"/>
    </location>
</feature>
<dbReference type="RefSeq" id="WP_099621298.1">
    <property type="nucleotide sequence ID" value="NZ_CP024201.1"/>
</dbReference>
<evidence type="ECO:0000313" key="4">
    <source>
        <dbReference type="Proteomes" id="UP000228945"/>
    </source>
</evidence>
<keyword evidence="4" id="KW-1185">Reference proteome</keyword>
<dbReference type="AlphaFoldDB" id="A0A2D2AVJ8"/>
<keyword evidence="2" id="KW-0732">Signal</keyword>
<dbReference type="OrthoDB" id="7190713at2"/>
<proteinExistence type="predicted"/>
<evidence type="ECO:0000256" key="2">
    <source>
        <dbReference type="SAM" id="SignalP"/>
    </source>
</evidence>
<name>A0A2D2AVJ8_9CAUL</name>
<feature type="region of interest" description="Disordered" evidence="1">
    <location>
        <begin position="123"/>
        <end position="142"/>
    </location>
</feature>
<protein>
    <submittedName>
        <fullName evidence="3">Uncharacterized protein</fullName>
    </submittedName>
</protein>